<accession>A0A6N6VJD0</accession>
<proteinExistence type="predicted"/>
<dbReference type="NCBIfam" id="TIGR04255">
    <property type="entry name" value="sporadTIGR04255"/>
    <property type="match status" value="1"/>
</dbReference>
<dbReference type="Proteomes" id="UP000468901">
    <property type="component" value="Unassembled WGS sequence"/>
</dbReference>
<evidence type="ECO:0000313" key="2">
    <source>
        <dbReference type="Proteomes" id="UP000468901"/>
    </source>
</evidence>
<reference evidence="1 2" key="1">
    <citation type="submission" date="2019-09" db="EMBL/GenBank/DDBJ databases">
        <title>Parvibaculum sedimenti sp. nov., isolated from sediment.</title>
        <authorList>
            <person name="Wang Y."/>
        </authorList>
    </citation>
    <scope>NUCLEOTIDE SEQUENCE [LARGE SCALE GENOMIC DNA]</scope>
    <source>
        <strain evidence="1 2">HXT-9</strain>
    </source>
</reference>
<dbReference type="AlphaFoldDB" id="A0A6N6VJD0"/>
<dbReference type="InterPro" id="IPR026349">
    <property type="entry name" value="CHP04255"/>
</dbReference>
<protein>
    <submittedName>
        <fullName evidence="1">TIGR04255 family protein</fullName>
    </submittedName>
</protein>
<comment type="caution">
    <text evidence="1">The sequence shown here is derived from an EMBL/GenBank/DDBJ whole genome shotgun (WGS) entry which is preliminary data.</text>
</comment>
<dbReference type="RefSeq" id="WP_152214821.1">
    <property type="nucleotide sequence ID" value="NZ_WESC01000003.1"/>
</dbReference>
<evidence type="ECO:0000313" key="1">
    <source>
        <dbReference type="EMBL" id="KAB7741518.1"/>
    </source>
</evidence>
<keyword evidence="2" id="KW-1185">Reference proteome</keyword>
<gene>
    <name evidence="1" type="ORF">F2P47_03675</name>
</gene>
<organism evidence="1 2">
    <name type="scientific">Parvibaculum sedimenti</name>
    <dbReference type="NCBI Taxonomy" id="2608632"/>
    <lineage>
        <taxon>Bacteria</taxon>
        <taxon>Pseudomonadati</taxon>
        <taxon>Pseudomonadota</taxon>
        <taxon>Alphaproteobacteria</taxon>
        <taxon>Hyphomicrobiales</taxon>
        <taxon>Parvibaculaceae</taxon>
        <taxon>Parvibaculum</taxon>
    </lineage>
</organism>
<name>A0A6N6VJD0_9HYPH</name>
<sequence>MAKKQSSSNRLPNAPLAEVVFELRWALQSDSTTPLTLQNDPGLIPLLDAFTKNAKKLGFASSKQLVSPLQTAPYGVVRRYYKDDSKPFPLLQIGPGIFACNDASQYEWTSYKTLITKGLTSLFSSYPKLGFFPLAPIFLELRYVDVFDRSLFGKAALFDFLQKGTSLKLDLPPMLSERSTFGGDADGRLLFRRDLKGWKDTIFSFDIGSATNNGNQEQIVRLETKVTTGQSGILALKTPAPFIKNVEKWLDFAHGITSPFFKQLILPTTMAKFSVD</sequence>
<dbReference type="EMBL" id="WESC01000003">
    <property type="protein sequence ID" value="KAB7741518.1"/>
    <property type="molecule type" value="Genomic_DNA"/>
</dbReference>